<organism evidence="1">
    <name type="scientific">marine sediment metagenome</name>
    <dbReference type="NCBI Taxonomy" id="412755"/>
    <lineage>
        <taxon>unclassified sequences</taxon>
        <taxon>metagenomes</taxon>
        <taxon>ecological metagenomes</taxon>
    </lineage>
</organism>
<comment type="caution">
    <text evidence="1">The sequence shown here is derived from an EMBL/GenBank/DDBJ whole genome shotgun (WGS) entry which is preliminary data.</text>
</comment>
<evidence type="ECO:0000313" key="1">
    <source>
        <dbReference type="EMBL" id="KKL78611.1"/>
    </source>
</evidence>
<protein>
    <submittedName>
        <fullName evidence="1">Uncharacterized protein</fullName>
    </submittedName>
</protein>
<proteinExistence type="predicted"/>
<reference evidence="1" key="1">
    <citation type="journal article" date="2015" name="Nature">
        <title>Complex archaea that bridge the gap between prokaryotes and eukaryotes.</title>
        <authorList>
            <person name="Spang A."/>
            <person name="Saw J.H."/>
            <person name="Jorgensen S.L."/>
            <person name="Zaremba-Niedzwiedzka K."/>
            <person name="Martijn J."/>
            <person name="Lind A.E."/>
            <person name="van Eijk R."/>
            <person name="Schleper C."/>
            <person name="Guy L."/>
            <person name="Ettema T.J."/>
        </authorList>
    </citation>
    <scope>NUCLEOTIDE SEQUENCE</scope>
</reference>
<sequence length="57" mass="5576">MSNTIVSFANVRRARRLAVALVALAACSAALASDGGSVGINVETLPTPTLSFGGSGG</sequence>
<gene>
    <name evidence="1" type="ORF">LCGC14_2023090</name>
</gene>
<dbReference type="EMBL" id="LAZR01023405">
    <property type="protein sequence ID" value="KKL78611.1"/>
    <property type="molecule type" value="Genomic_DNA"/>
</dbReference>
<accession>A0A0F9FJD5</accession>
<feature type="non-terminal residue" evidence="1">
    <location>
        <position position="57"/>
    </location>
</feature>
<name>A0A0F9FJD5_9ZZZZ</name>
<dbReference type="AlphaFoldDB" id="A0A0F9FJD5"/>